<dbReference type="InterPro" id="IPR045227">
    <property type="entry name" value="WDR18/Ipi3/RID3"/>
</dbReference>
<protein>
    <recommendedName>
        <fullName evidence="6">Pre-rRNA-processing protein IPI3</fullName>
    </recommendedName>
</protein>
<dbReference type="InterPro" id="IPR015943">
    <property type="entry name" value="WD40/YVTN_repeat-like_dom_sf"/>
</dbReference>
<organism evidence="8 9">
    <name type="scientific">Echria macrotheca</name>
    <dbReference type="NCBI Taxonomy" id="438768"/>
    <lineage>
        <taxon>Eukaryota</taxon>
        <taxon>Fungi</taxon>
        <taxon>Dikarya</taxon>
        <taxon>Ascomycota</taxon>
        <taxon>Pezizomycotina</taxon>
        <taxon>Sordariomycetes</taxon>
        <taxon>Sordariomycetidae</taxon>
        <taxon>Sordariales</taxon>
        <taxon>Schizotheciaceae</taxon>
        <taxon>Echria</taxon>
    </lineage>
</organism>
<dbReference type="Proteomes" id="UP001239445">
    <property type="component" value="Unassembled WGS sequence"/>
</dbReference>
<dbReference type="PANTHER" id="PTHR18763">
    <property type="entry name" value="WD-REPEAT PROTEIN 18"/>
    <property type="match status" value="1"/>
</dbReference>
<keyword evidence="6" id="KW-0539">Nucleus</keyword>
<evidence type="ECO:0000256" key="1">
    <source>
        <dbReference type="ARBA" id="ARBA00002355"/>
    </source>
</evidence>
<comment type="similarity">
    <text evidence="2 6">Belongs to the WD repeat IPI3/WDR18 family.</text>
</comment>
<dbReference type="SUPFAM" id="SSF50978">
    <property type="entry name" value="WD40 repeat-like"/>
    <property type="match status" value="1"/>
</dbReference>
<keyword evidence="7" id="KW-0175">Coiled coil</keyword>
<comment type="subunit">
    <text evidence="6">Component of the RIX1 complex, composed of IPI1, RIX1/IPI2 and IPI3 in a 1:2:2 stoichiometry. The complex interacts (via RIX1) with MDN1 (via its hexameric AAA ATPase ring) and the pre-60S ribosome particles.</text>
</comment>
<evidence type="ECO:0000256" key="6">
    <source>
        <dbReference type="RuleBase" id="RU369067"/>
    </source>
</evidence>
<evidence type="ECO:0000313" key="8">
    <source>
        <dbReference type="EMBL" id="KAK1758724.1"/>
    </source>
</evidence>
<dbReference type="InterPro" id="IPR036322">
    <property type="entry name" value="WD40_repeat_dom_sf"/>
</dbReference>
<evidence type="ECO:0000256" key="4">
    <source>
        <dbReference type="ARBA" id="ARBA00022737"/>
    </source>
</evidence>
<comment type="subcellular location">
    <subcellularLocation>
        <location evidence="6">Nucleus</location>
    </subcellularLocation>
</comment>
<dbReference type="AlphaFoldDB" id="A0AAJ0BI59"/>
<keyword evidence="3 5" id="KW-0853">WD repeat</keyword>
<dbReference type="PROSITE" id="PS50082">
    <property type="entry name" value="WD_REPEATS_2"/>
    <property type="match status" value="1"/>
</dbReference>
<evidence type="ECO:0000256" key="5">
    <source>
        <dbReference type="PROSITE-ProRule" id="PRU00221"/>
    </source>
</evidence>
<dbReference type="SMART" id="SM00320">
    <property type="entry name" value="WD40"/>
    <property type="match status" value="6"/>
</dbReference>
<comment type="function">
    <text evidence="1 6">Component of the RIX1 complex required for processing of ITS2 sequences from 35S pre-rRNA.</text>
</comment>
<gene>
    <name evidence="8" type="ORF">QBC47DRAFT_318212</name>
</gene>
<keyword evidence="6" id="KW-0698">rRNA processing</keyword>
<evidence type="ECO:0000256" key="7">
    <source>
        <dbReference type="SAM" id="Coils"/>
    </source>
</evidence>
<proteinExistence type="inferred from homology"/>
<feature type="coiled-coil region" evidence="7">
    <location>
        <begin position="414"/>
        <end position="441"/>
    </location>
</feature>
<dbReference type="Gene3D" id="2.130.10.10">
    <property type="entry name" value="YVTN repeat-like/Quinoprotein amine dehydrogenase"/>
    <property type="match status" value="2"/>
</dbReference>
<keyword evidence="4" id="KW-0677">Repeat</keyword>
<dbReference type="GO" id="GO:0005656">
    <property type="term" value="C:nuclear pre-replicative complex"/>
    <property type="evidence" value="ECO:0007669"/>
    <property type="project" value="TreeGrafter"/>
</dbReference>
<name>A0AAJ0BI59_9PEZI</name>
<keyword evidence="9" id="KW-1185">Reference proteome</keyword>
<evidence type="ECO:0000256" key="3">
    <source>
        <dbReference type="ARBA" id="ARBA00022574"/>
    </source>
</evidence>
<dbReference type="Pfam" id="PF00400">
    <property type="entry name" value="WD40"/>
    <property type="match status" value="2"/>
</dbReference>
<evidence type="ECO:0000313" key="9">
    <source>
        <dbReference type="Proteomes" id="UP001239445"/>
    </source>
</evidence>
<dbReference type="PANTHER" id="PTHR18763:SF0">
    <property type="entry name" value="WD REPEAT-CONTAINING PROTEIN 18"/>
    <property type="match status" value="1"/>
</dbReference>
<dbReference type="GO" id="GO:0006364">
    <property type="term" value="P:rRNA processing"/>
    <property type="evidence" value="ECO:0007669"/>
    <property type="project" value="UniProtKB-UniRule"/>
</dbReference>
<dbReference type="GO" id="GO:0120330">
    <property type="term" value="C:rixosome complex"/>
    <property type="evidence" value="ECO:0007669"/>
    <property type="project" value="UniProtKB-UniRule"/>
</dbReference>
<sequence length="443" mass="47516">MLSEEFVSAICGPPLSSNTAIAKDVGIYCHTLSPTYSIKSTFKKSSTPVGCLAVSDSHVFAGQHEKAYVHVYSRIRGNQEAFVAFPERIRCLTLAGDVLIIGTTEGRVMLWETCTGRLVSTPPRHVQAVSCVMATPYHVLTGSDDSDVHVWSLAQLLELDSTAEHEPERTLSNHRAAITALSASPSASADTNICVSASKDKSCIIWNYQTGDALRTLLFPAFPLCLSLDPASRAICVGCEDSTLYLVELFADPPLLGPQAEDAATVTQVSSTFGASRPDAGPASCLAFSYDGTVLLTGHPKGQILRWDVVDANKTPVELANLNAAVTNLVFTPPLDSASARRTTRPANIVKPSQVGGTYVLTTQLEPAAHLGPPSRLDDMLNTPGFSHDTLVGAAAAFEQQSAVAAESDGSEAGQEMRKRIETLEELLDQYRTVQRQINKRRS</sequence>
<accession>A0AAJ0BI59</accession>
<dbReference type="FunFam" id="2.130.10.10:FF:000929">
    <property type="entry name" value="Ribosomal assembly complex component Ipi3"/>
    <property type="match status" value="1"/>
</dbReference>
<comment type="caution">
    <text evidence="8">The sequence shown here is derived from an EMBL/GenBank/DDBJ whole genome shotgun (WGS) entry which is preliminary data.</text>
</comment>
<dbReference type="InterPro" id="IPR001680">
    <property type="entry name" value="WD40_rpt"/>
</dbReference>
<evidence type="ECO:0000256" key="2">
    <source>
        <dbReference type="ARBA" id="ARBA00010143"/>
    </source>
</evidence>
<reference evidence="8" key="1">
    <citation type="submission" date="2023-06" db="EMBL/GenBank/DDBJ databases">
        <title>Genome-scale phylogeny and comparative genomics of the fungal order Sordariales.</title>
        <authorList>
            <consortium name="Lawrence Berkeley National Laboratory"/>
            <person name="Hensen N."/>
            <person name="Bonometti L."/>
            <person name="Westerberg I."/>
            <person name="Brannstrom I.O."/>
            <person name="Guillou S."/>
            <person name="Cros-Aarteil S."/>
            <person name="Calhoun S."/>
            <person name="Haridas S."/>
            <person name="Kuo A."/>
            <person name="Mondo S."/>
            <person name="Pangilinan J."/>
            <person name="Riley R."/>
            <person name="Labutti K."/>
            <person name="Andreopoulos B."/>
            <person name="Lipzen A."/>
            <person name="Chen C."/>
            <person name="Yanf M."/>
            <person name="Daum C."/>
            <person name="Ng V."/>
            <person name="Clum A."/>
            <person name="Steindorff A."/>
            <person name="Ohm R."/>
            <person name="Martin F."/>
            <person name="Silar P."/>
            <person name="Natvig D."/>
            <person name="Lalanne C."/>
            <person name="Gautier V."/>
            <person name="Ament-Velasquez S.L."/>
            <person name="Kruys A."/>
            <person name="Hutchinson M.I."/>
            <person name="Powell A.J."/>
            <person name="Barry K."/>
            <person name="Miller A.N."/>
            <person name="Grigoriev I.V."/>
            <person name="Debuchy R."/>
            <person name="Gladieux P."/>
            <person name="Thoren M.H."/>
            <person name="Johannesson H."/>
        </authorList>
    </citation>
    <scope>NUCLEOTIDE SEQUENCE</scope>
    <source>
        <strain evidence="8">PSN4</strain>
    </source>
</reference>
<dbReference type="EMBL" id="MU839829">
    <property type="protein sequence ID" value="KAK1758724.1"/>
    <property type="molecule type" value="Genomic_DNA"/>
</dbReference>
<dbReference type="GO" id="GO:0006261">
    <property type="term" value="P:DNA-templated DNA replication"/>
    <property type="evidence" value="ECO:0007669"/>
    <property type="project" value="TreeGrafter"/>
</dbReference>
<feature type="repeat" description="WD" evidence="5">
    <location>
        <begin position="171"/>
        <end position="216"/>
    </location>
</feature>